<dbReference type="AlphaFoldDB" id="B6G0F6"/>
<reference evidence="10 11" key="2">
    <citation type="submission" date="2008-10" db="EMBL/GenBank/DDBJ databases">
        <title>Draft genome sequence of Clostridium hiranonis (DSM 13275).</title>
        <authorList>
            <person name="Sudarsanam P."/>
            <person name="Ley R."/>
            <person name="Guruge J."/>
            <person name="Turnbaugh P.J."/>
            <person name="Mahowald M."/>
            <person name="Liep D."/>
            <person name="Gordon J."/>
        </authorList>
    </citation>
    <scope>NUCLEOTIDE SEQUENCE [LARGE SCALE GENOMIC DNA]</scope>
    <source>
        <strain evidence="10 11">DSM 13275</strain>
    </source>
</reference>
<evidence type="ECO:0000256" key="5">
    <source>
        <dbReference type="ARBA" id="ARBA00022723"/>
    </source>
</evidence>
<dbReference type="InterPro" id="IPR008254">
    <property type="entry name" value="Flavodoxin/NO_synth"/>
</dbReference>
<dbReference type="InterPro" id="IPR029039">
    <property type="entry name" value="Flavoprotein-like_sf"/>
</dbReference>
<organism evidence="10 11">
    <name type="scientific">Peptacetobacter hiranonis (strain DSM 13275 / JCM 10541 / KCTC 15199 / TO-931)</name>
    <name type="common">Clostridium hiranonis</name>
    <dbReference type="NCBI Taxonomy" id="500633"/>
    <lineage>
        <taxon>Bacteria</taxon>
        <taxon>Bacillati</taxon>
        <taxon>Bacillota</taxon>
        <taxon>Clostridia</taxon>
        <taxon>Peptostreptococcales</taxon>
        <taxon>Peptostreptococcaceae</taxon>
        <taxon>Peptacetobacter</taxon>
    </lineage>
</organism>
<dbReference type="RefSeq" id="WP_006440533.1">
    <property type="nucleotide sequence ID" value="NZ_DS995357.1"/>
</dbReference>
<dbReference type="InterPro" id="IPR017896">
    <property type="entry name" value="4Fe4S_Fe-S-bd"/>
</dbReference>
<proteinExistence type="predicted"/>
<comment type="cofactor">
    <cofactor evidence="1">
        <name>[4Fe-4S] cluster</name>
        <dbReference type="ChEBI" id="CHEBI:49883"/>
    </cofactor>
</comment>
<keyword evidence="6" id="KW-0408">Iron</keyword>
<dbReference type="InterPro" id="IPR050157">
    <property type="entry name" value="PSI_iron-sulfur_center"/>
</dbReference>
<dbReference type="PROSITE" id="PS50902">
    <property type="entry name" value="FLAVODOXIN_LIKE"/>
    <property type="match status" value="1"/>
</dbReference>
<reference evidence="10 11" key="1">
    <citation type="submission" date="2008-09" db="EMBL/GenBank/DDBJ databases">
        <authorList>
            <person name="Fulton L."/>
            <person name="Clifton S."/>
            <person name="Fulton B."/>
            <person name="Xu J."/>
            <person name="Minx P."/>
            <person name="Pepin K.H."/>
            <person name="Johnson M."/>
            <person name="Thiruvilangam P."/>
            <person name="Bhonagiri V."/>
            <person name="Nash W.E."/>
            <person name="Mardis E.R."/>
            <person name="Wilson R.K."/>
        </authorList>
    </citation>
    <scope>NUCLEOTIDE SEQUENCE [LARGE SCALE GENOMIC DNA]</scope>
    <source>
        <strain evidence="10 11">DSM 13275</strain>
    </source>
</reference>
<accession>B6G0F6</accession>
<dbReference type="Gene3D" id="3.40.50.360">
    <property type="match status" value="1"/>
</dbReference>
<evidence type="ECO:0000256" key="4">
    <source>
        <dbReference type="ARBA" id="ARBA00022485"/>
    </source>
</evidence>
<evidence type="ECO:0000256" key="6">
    <source>
        <dbReference type="ARBA" id="ARBA00023004"/>
    </source>
</evidence>
<protein>
    <recommendedName>
        <fullName evidence="3">Ferredoxin</fullName>
    </recommendedName>
</protein>
<dbReference type="EMBL" id="ABWP01000065">
    <property type="protein sequence ID" value="EEA84766.1"/>
    <property type="molecule type" value="Genomic_DNA"/>
</dbReference>
<evidence type="ECO:0000256" key="3">
    <source>
        <dbReference type="ARBA" id="ARBA00013529"/>
    </source>
</evidence>
<dbReference type="PANTHER" id="PTHR24960:SF79">
    <property type="entry name" value="PHOTOSYSTEM I IRON-SULFUR CENTER"/>
    <property type="match status" value="1"/>
</dbReference>
<dbReference type="GO" id="GO:0016651">
    <property type="term" value="F:oxidoreductase activity, acting on NAD(P)H"/>
    <property type="evidence" value="ECO:0007669"/>
    <property type="project" value="UniProtKB-ARBA"/>
</dbReference>
<dbReference type="SUPFAM" id="SSF54862">
    <property type="entry name" value="4Fe-4S ferredoxins"/>
    <property type="match status" value="1"/>
</dbReference>
<comment type="function">
    <text evidence="2">Ferredoxins are iron-sulfur proteins that transfer electrons in a wide variety of metabolic reactions.</text>
</comment>
<dbReference type="PANTHER" id="PTHR24960">
    <property type="entry name" value="PHOTOSYSTEM I IRON-SULFUR CENTER-RELATED"/>
    <property type="match status" value="1"/>
</dbReference>
<dbReference type="PROSITE" id="PS51379">
    <property type="entry name" value="4FE4S_FER_2"/>
    <property type="match status" value="2"/>
</dbReference>
<dbReference type="PROSITE" id="PS00198">
    <property type="entry name" value="4FE4S_FER_1"/>
    <property type="match status" value="1"/>
</dbReference>
<feature type="domain" description="4Fe-4S ferredoxin-type" evidence="9">
    <location>
        <begin position="203"/>
        <end position="229"/>
    </location>
</feature>
<keyword evidence="4" id="KW-0004">4Fe-4S</keyword>
<dbReference type="NCBIfam" id="NF038196">
    <property type="entry name" value="ferrodoxin_EFR1"/>
    <property type="match status" value="1"/>
</dbReference>
<evidence type="ECO:0000259" key="8">
    <source>
        <dbReference type="PROSITE" id="PS50902"/>
    </source>
</evidence>
<dbReference type="GO" id="GO:0051539">
    <property type="term" value="F:4 iron, 4 sulfur cluster binding"/>
    <property type="evidence" value="ECO:0007669"/>
    <property type="project" value="UniProtKB-KW"/>
</dbReference>
<feature type="domain" description="Flavodoxin-like" evidence="8">
    <location>
        <begin position="2"/>
        <end position="145"/>
    </location>
</feature>
<sequence length="252" mass="27738">MLYSIYFSPTGGTEKVTKLLSSAWEETKDLDISDLHFNYEDVNIKAEDMCIISVPSFGGRIPTVAVDRINKIKGNGAKAVAVVVYGNRDYDDTLLELKNVLEENGFVVGAMVAAIAEHSIARNLAAGRPDKSDEEELKKFSEEIKAKFENGEINTELMPKGNIPYKEWKGSALKPEANENCVECGLCAQKCPVGAIPMDNPKTVDKDVCMACMRCIKVCPTGARVLDETMKAGLVDKLTTMCTERKENELMI</sequence>
<comment type="caution">
    <text evidence="10">The sequence shown here is derived from an EMBL/GenBank/DDBJ whole genome shotgun (WGS) entry which is preliminary data.</text>
</comment>
<feature type="domain" description="4Fe-4S ferredoxin-type" evidence="9">
    <location>
        <begin position="173"/>
        <end position="201"/>
    </location>
</feature>
<evidence type="ECO:0000256" key="1">
    <source>
        <dbReference type="ARBA" id="ARBA00001966"/>
    </source>
</evidence>
<dbReference type="Pfam" id="PF12838">
    <property type="entry name" value="Fer4_7"/>
    <property type="match status" value="1"/>
</dbReference>
<gene>
    <name evidence="10" type="ORF">CLOHIR_01612</name>
</gene>
<dbReference type="Proteomes" id="UP000003178">
    <property type="component" value="Unassembled WGS sequence"/>
</dbReference>
<dbReference type="InterPro" id="IPR047964">
    <property type="entry name" value="EFR1-like"/>
</dbReference>
<evidence type="ECO:0000256" key="2">
    <source>
        <dbReference type="ARBA" id="ARBA00003532"/>
    </source>
</evidence>
<dbReference type="STRING" id="500633.CLOHIR_01612"/>
<keyword evidence="7" id="KW-0411">Iron-sulfur</keyword>
<keyword evidence="11" id="KW-1185">Reference proteome</keyword>
<evidence type="ECO:0000313" key="10">
    <source>
        <dbReference type="EMBL" id="EEA84766.1"/>
    </source>
</evidence>
<dbReference type="eggNOG" id="COG2768">
    <property type="taxonomic scope" value="Bacteria"/>
</dbReference>
<evidence type="ECO:0000313" key="11">
    <source>
        <dbReference type="Proteomes" id="UP000003178"/>
    </source>
</evidence>
<dbReference type="SUPFAM" id="SSF52218">
    <property type="entry name" value="Flavoproteins"/>
    <property type="match status" value="1"/>
</dbReference>
<dbReference type="InterPro" id="IPR017900">
    <property type="entry name" value="4Fe4S_Fe_S_CS"/>
</dbReference>
<keyword evidence="5" id="KW-0479">Metal-binding</keyword>
<dbReference type="Gene3D" id="3.30.70.20">
    <property type="match status" value="1"/>
</dbReference>
<dbReference type="HOGENOM" id="CLU_069541_0_0_9"/>
<dbReference type="GO" id="GO:0046872">
    <property type="term" value="F:metal ion binding"/>
    <property type="evidence" value="ECO:0007669"/>
    <property type="project" value="UniProtKB-KW"/>
</dbReference>
<name>B6G0F6_PEPHT</name>
<evidence type="ECO:0000256" key="7">
    <source>
        <dbReference type="ARBA" id="ARBA00023014"/>
    </source>
</evidence>
<dbReference type="GO" id="GO:0010181">
    <property type="term" value="F:FMN binding"/>
    <property type="evidence" value="ECO:0007669"/>
    <property type="project" value="InterPro"/>
</dbReference>
<evidence type="ECO:0000259" key="9">
    <source>
        <dbReference type="PROSITE" id="PS51379"/>
    </source>
</evidence>